<organism evidence="6 7">
    <name type="scientific">Buchnera aphidicola subsp. Tuberolachnus salignus</name>
    <dbReference type="NCBI Taxonomy" id="98804"/>
    <lineage>
        <taxon>Bacteria</taxon>
        <taxon>Pseudomonadati</taxon>
        <taxon>Pseudomonadota</taxon>
        <taxon>Gammaproteobacteria</taxon>
        <taxon>Enterobacterales</taxon>
        <taxon>Erwiniaceae</taxon>
        <taxon>Buchnera</taxon>
    </lineage>
</organism>
<evidence type="ECO:0000256" key="5">
    <source>
        <dbReference type="RuleBase" id="RU004478"/>
    </source>
</evidence>
<dbReference type="OrthoDB" id="9789811at2"/>
<dbReference type="EMBL" id="LN890285">
    <property type="protein sequence ID" value="CUR53144.1"/>
    <property type="molecule type" value="Genomic_DNA"/>
</dbReference>
<dbReference type="InterPro" id="IPR013805">
    <property type="entry name" value="GrpE_CC"/>
</dbReference>
<dbReference type="SUPFAM" id="SSF51064">
    <property type="entry name" value="Head domain of nucleotide exchange factor GrpE"/>
    <property type="match status" value="1"/>
</dbReference>
<evidence type="ECO:0000313" key="7">
    <source>
        <dbReference type="Proteomes" id="UP000243633"/>
    </source>
</evidence>
<dbReference type="GO" id="GO:0042803">
    <property type="term" value="F:protein homodimerization activity"/>
    <property type="evidence" value="ECO:0007669"/>
    <property type="project" value="InterPro"/>
</dbReference>
<comment type="subcellular location">
    <subcellularLocation>
        <location evidence="4">Cytoplasm</location>
    </subcellularLocation>
</comment>
<dbReference type="AlphaFoldDB" id="A0A160SY56"/>
<dbReference type="InterPro" id="IPR009012">
    <property type="entry name" value="GrpE_head"/>
</dbReference>
<dbReference type="PANTHER" id="PTHR21237:SF23">
    <property type="entry name" value="GRPE PROTEIN HOMOLOG, MITOCHONDRIAL"/>
    <property type="match status" value="1"/>
</dbReference>
<dbReference type="PRINTS" id="PR00773">
    <property type="entry name" value="GRPEPROTEIN"/>
</dbReference>
<dbReference type="SUPFAM" id="SSF58014">
    <property type="entry name" value="Coiled-coil domain of nucleotide exchange factor GrpE"/>
    <property type="match status" value="1"/>
</dbReference>
<dbReference type="GO" id="GO:0000774">
    <property type="term" value="F:adenyl-nucleotide exchange factor activity"/>
    <property type="evidence" value="ECO:0007669"/>
    <property type="project" value="InterPro"/>
</dbReference>
<evidence type="ECO:0000256" key="1">
    <source>
        <dbReference type="ARBA" id="ARBA00009054"/>
    </source>
</evidence>
<dbReference type="PANTHER" id="PTHR21237">
    <property type="entry name" value="GRPE PROTEIN"/>
    <property type="match status" value="1"/>
</dbReference>
<dbReference type="GO" id="GO:0006457">
    <property type="term" value="P:protein folding"/>
    <property type="evidence" value="ECO:0007669"/>
    <property type="project" value="InterPro"/>
</dbReference>
<accession>A0A160SY56</accession>
<keyword evidence="4" id="KW-0963">Cytoplasm</keyword>
<dbReference type="STRING" id="98804.BTSPAZIEG_0169"/>
<dbReference type="Pfam" id="PF01025">
    <property type="entry name" value="GrpE"/>
    <property type="match status" value="1"/>
</dbReference>
<proteinExistence type="inferred from homology"/>
<dbReference type="GO" id="GO:0005737">
    <property type="term" value="C:cytoplasm"/>
    <property type="evidence" value="ECO:0007669"/>
    <property type="project" value="UniProtKB-SubCell"/>
</dbReference>
<sequence length="191" mass="22566">MNLDDSENINEKKTSKLITQNQDSKNFLESPEYKNILKTLNQYKKKFLEKKIEYDSKLLNFNQMMQKNISKVYSFYLEKKFLEILPILDCLESSLNVLETSEIQSKSFKINLEKIYKQFISFFKEYKVVEINQNNIPFNPSIHQAMSLDFSGKYPDNYVSHIIQKGYLLNIKLLRPALVSVSQNKILKKNN</sequence>
<dbReference type="GO" id="GO:0051082">
    <property type="term" value="F:unfolded protein binding"/>
    <property type="evidence" value="ECO:0007669"/>
    <property type="project" value="TreeGrafter"/>
</dbReference>
<protein>
    <recommendedName>
        <fullName evidence="4">Protein GrpE</fullName>
    </recommendedName>
    <alternativeName>
        <fullName evidence="4">HSP-70 cofactor</fullName>
    </alternativeName>
</protein>
<evidence type="ECO:0000256" key="4">
    <source>
        <dbReference type="HAMAP-Rule" id="MF_01151"/>
    </source>
</evidence>
<dbReference type="Gene3D" id="3.90.20.20">
    <property type="match status" value="1"/>
</dbReference>
<evidence type="ECO:0000313" key="6">
    <source>
        <dbReference type="EMBL" id="CUR53144.1"/>
    </source>
</evidence>
<dbReference type="Gene3D" id="2.30.22.10">
    <property type="entry name" value="Head domain of nucleotide exchange factor GrpE"/>
    <property type="match status" value="1"/>
</dbReference>
<keyword evidence="7" id="KW-1185">Reference proteome</keyword>
<evidence type="ECO:0000256" key="3">
    <source>
        <dbReference type="ARBA" id="ARBA00023186"/>
    </source>
</evidence>
<dbReference type="PATRIC" id="fig|98804.3.peg.159"/>
<reference evidence="7" key="1">
    <citation type="submission" date="2015-10" db="EMBL/GenBank/DDBJ databases">
        <authorList>
            <person name="Manzano-Marin A."/>
            <person name="Manzano-Marin A."/>
        </authorList>
    </citation>
    <scope>NUCLEOTIDE SEQUENCE [LARGE SCALE GENOMIC DNA]</scope>
    <source>
        <strain evidence="7">BTs</strain>
    </source>
</reference>
<comment type="subunit">
    <text evidence="4">Homodimer.</text>
</comment>
<dbReference type="RefSeq" id="WP_075472533.1">
    <property type="nucleotide sequence ID" value="NZ_CP135003.1"/>
</dbReference>
<dbReference type="InterPro" id="IPR000740">
    <property type="entry name" value="GrpE"/>
</dbReference>
<dbReference type="HAMAP" id="MF_01151">
    <property type="entry name" value="GrpE"/>
    <property type="match status" value="1"/>
</dbReference>
<dbReference type="GO" id="GO:0051087">
    <property type="term" value="F:protein-folding chaperone binding"/>
    <property type="evidence" value="ECO:0007669"/>
    <property type="project" value="InterPro"/>
</dbReference>
<comment type="function">
    <text evidence="4">Participates actively in the response to hyperosmotic and heat shock by preventing the aggregation of stress-denatured proteins, in association with DnaK and GrpE. It is the nucleotide exchange factor for DnaK and may function as a thermosensor. Unfolded proteins bind initially to DnaJ; upon interaction with the DnaJ-bound protein, DnaK hydrolyzes its bound ATP, resulting in the formation of a stable complex. GrpE releases ADP from DnaK; ATP binding to DnaK triggers the release of the substrate protein, thus completing the reaction cycle. Several rounds of ATP-dependent interactions between DnaJ, DnaK and GrpE are required for fully efficient folding.</text>
</comment>
<gene>
    <name evidence="4 6" type="primary">grpE</name>
    <name evidence="6" type="ORF">BTSPAZIEG_0169</name>
</gene>
<comment type="similarity">
    <text evidence="1 4 5">Belongs to the GrpE family.</text>
</comment>
<keyword evidence="3 4" id="KW-0143">Chaperone</keyword>
<name>A0A160SY56_BUCTT</name>
<dbReference type="Proteomes" id="UP000243633">
    <property type="component" value="Chromosome 1"/>
</dbReference>
<evidence type="ECO:0000256" key="2">
    <source>
        <dbReference type="ARBA" id="ARBA00023016"/>
    </source>
</evidence>
<keyword evidence="2 4" id="KW-0346">Stress response</keyword>